<evidence type="ECO:0000256" key="2">
    <source>
        <dbReference type="SAM" id="MobiDB-lite"/>
    </source>
</evidence>
<feature type="coiled-coil region" evidence="1">
    <location>
        <begin position="334"/>
        <end position="361"/>
    </location>
</feature>
<dbReference type="PANTHER" id="PTHR23074">
    <property type="entry name" value="AAA DOMAIN-CONTAINING"/>
    <property type="match status" value="1"/>
</dbReference>
<keyword evidence="6" id="KW-1185">Reference proteome</keyword>
<dbReference type="SUPFAM" id="SSF52540">
    <property type="entry name" value="P-loop containing nucleoside triphosphate hydrolases"/>
    <property type="match status" value="2"/>
</dbReference>
<reference evidence="5" key="1">
    <citation type="submission" date="2021-02" db="EMBL/GenBank/DDBJ databases">
        <authorList>
            <person name="Nowell W R."/>
        </authorList>
    </citation>
    <scope>NUCLEOTIDE SEQUENCE</scope>
</reference>
<evidence type="ECO:0000313" key="4">
    <source>
        <dbReference type="EMBL" id="CAF0787312.1"/>
    </source>
</evidence>
<keyword evidence="1" id="KW-0175">Coiled coil</keyword>
<protein>
    <recommendedName>
        <fullName evidence="3">AAA+ ATPase domain-containing protein</fullName>
    </recommendedName>
</protein>
<dbReference type="InterPro" id="IPR027417">
    <property type="entry name" value="P-loop_NTPase"/>
</dbReference>
<evidence type="ECO:0000313" key="7">
    <source>
        <dbReference type="Proteomes" id="UP000663852"/>
    </source>
</evidence>
<dbReference type="OrthoDB" id="10018969at2759"/>
<dbReference type="EMBL" id="CAJNOJ010000137">
    <property type="protein sequence ID" value="CAF1181601.1"/>
    <property type="molecule type" value="Genomic_DNA"/>
</dbReference>
<dbReference type="Gene3D" id="1.10.8.60">
    <property type="match status" value="1"/>
</dbReference>
<proteinExistence type="predicted"/>
<dbReference type="EMBL" id="CAJNOR010000078">
    <property type="protein sequence ID" value="CAF0787312.1"/>
    <property type="molecule type" value="Genomic_DNA"/>
</dbReference>
<dbReference type="Proteomes" id="UP000663852">
    <property type="component" value="Unassembled WGS sequence"/>
</dbReference>
<dbReference type="Proteomes" id="UP000663828">
    <property type="component" value="Unassembled WGS sequence"/>
</dbReference>
<dbReference type="InterPro" id="IPR003593">
    <property type="entry name" value="AAA+_ATPase"/>
</dbReference>
<feature type="region of interest" description="Disordered" evidence="2">
    <location>
        <begin position="1046"/>
        <end position="1066"/>
    </location>
</feature>
<evidence type="ECO:0000313" key="6">
    <source>
        <dbReference type="Proteomes" id="UP000663828"/>
    </source>
</evidence>
<organism evidence="5 7">
    <name type="scientific">Adineta ricciae</name>
    <name type="common">Rotifer</name>
    <dbReference type="NCBI Taxonomy" id="249248"/>
    <lineage>
        <taxon>Eukaryota</taxon>
        <taxon>Metazoa</taxon>
        <taxon>Spiralia</taxon>
        <taxon>Gnathifera</taxon>
        <taxon>Rotifera</taxon>
        <taxon>Eurotatoria</taxon>
        <taxon>Bdelloidea</taxon>
        <taxon>Adinetida</taxon>
        <taxon>Adinetidae</taxon>
        <taxon>Adineta</taxon>
    </lineage>
</organism>
<dbReference type="GO" id="GO:0005524">
    <property type="term" value="F:ATP binding"/>
    <property type="evidence" value="ECO:0007669"/>
    <property type="project" value="InterPro"/>
</dbReference>
<dbReference type="PROSITE" id="PS00674">
    <property type="entry name" value="AAA"/>
    <property type="match status" value="1"/>
</dbReference>
<dbReference type="InterPro" id="IPR003959">
    <property type="entry name" value="ATPase_AAA_core"/>
</dbReference>
<dbReference type="PANTHER" id="PTHR23074:SF83">
    <property type="entry name" value="VACUOLAR PROTEIN SORTING-ASSOCIATED PROTEIN 4A"/>
    <property type="match status" value="1"/>
</dbReference>
<evidence type="ECO:0000259" key="3">
    <source>
        <dbReference type="SMART" id="SM00382"/>
    </source>
</evidence>
<dbReference type="AlphaFoldDB" id="A0A814UXX7"/>
<accession>A0A814UXX7</accession>
<gene>
    <name evidence="5" type="ORF">EDS130_LOCUS24273</name>
    <name evidence="4" type="ORF">XAT740_LOCUS2298</name>
</gene>
<evidence type="ECO:0000256" key="1">
    <source>
        <dbReference type="SAM" id="Coils"/>
    </source>
</evidence>
<evidence type="ECO:0000313" key="5">
    <source>
        <dbReference type="EMBL" id="CAF1181601.1"/>
    </source>
</evidence>
<dbReference type="Pfam" id="PF00004">
    <property type="entry name" value="AAA"/>
    <property type="match status" value="1"/>
</dbReference>
<dbReference type="CDD" id="cd19481">
    <property type="entry name" value="RecA-like_protease"/>
    <property type="match status" value="1"/>
</dbReference>
<dbReference type="Gene3D" id="3.40.50.300">
    <property type="entry name" value="P-loop containing nucleotide triphosphate hydrolases"/>
    <property type="match status" value="1"/>
</dbReference>
<sequence>MFDDDEHFDYKSYEPTLLPSIISATNQPFTNKSNDPAIMSSSTQNKKLSVRPTNVADIILNLKMKHDYRELLEFVSELTRLNGKLSILQSYTLHLLNDPVDMSNQSEKKIYRPKLFLRKNDEFGPFNHYHLLNLLDIEYECPNQGEFPDVWKTTDDTTVTVKVFQRVSQHTDLSLSSIKTHAVENDTTTLIDMLRVICRENNYDETDATKWLDCLKMENINTIDHLRNITKDSWDKLTLITHVSKQLIRDYMEINNAISSADQNSDPYKQSKATLIADIHRVRRYFYHKINKLHLISYLSRDAVDLAIEEVRKTYDDDGNILINIKNYLRTFCLNNLIEDKSSYEQRKNQWANEIIKLKQEQRTSNMESERYRSRLETYKGDLKTTESRTNNIIERERIVLNDAANRNEQEARKKREQYYAERKRAIFDLEKVQKEYEPLNKLYADSVAKTISIKKQIEGLEKLMQLKLDDQHKKLIVKYGRGLLLYGPPGTGKSELLKRVAVYAGITMITQPLAAGELNRPYVGETEKLLVDIMSRARTIPYLICAMTIDEIDGLVPKRDSNAQQGKVDGISVLLSHIEGVKDIPNLIVFGATNRRNMMDEAFLRRMQAKVFVGRPSPAIRNNMLTPLVCKDSHVFTPKRLDALVKITTNFSGAAISALRSNVIIEMDGNQNITDHRLLELTDTVAREFNIWFGISTLPEICRLNSTLLNSTSNEENYSLDFDNLKPTGRILIDYTDKKCLIEMQNEPTLEKNLDKNETSLSTLLGRFIHGCSTRNIDTIQTIDLNFLIKQNAFDENQIFELLTTTFLECNEYNRSMLIFDIDSLIMLNKSDSEMSKSKSISNIRVYQFLREKCKTSIVEQTEPNEKGIVTKIEKWIVMIVKDPWLKHTLIEDIAFQKSSAQLNQEQREEDKRLEEETSRKCPKCLRNYTPKETRDGSCHYHSGFVVDINRPDEHLTSEQAQSILQCAILKKSSEDEMPKLLWACCLRKYGESYQTCETDKCGLPKELEGKVNMNDYNYINQVQEYFKTNPIAKENLRDFLNRYKPTTNTNAQSTKPCKSTNWSS</sequence>
<feature type="domain" description="AAA+ ATPase" evidence="3">
    <location>
        <begin position="480"/>
        <end position="614"/>
    </location>
</feature>
<name>A0A814UXX7_ADIRI</name>
<dbReference type="GO" id="GO:0016887">
    <property type="term" value="F:ATP hydrolysis activity"/>
    <property type="evidence" value="ECO:0007669"/>
    <property type="project" value="InterPro"/>
</dbReference>
<dbReference type="InterPro" id="IPR003960">
    <property type="entry name" value="ATPase_AAA_CS"/>
</dbReference>
<comment type="caution">
    <text evidence="5">The sequence shown here is derived from an EMBL/GenBank/DDBJ whole genome shotgun (WGS) entry which is preliminary data.</text>
</comment>
<dbReference type="SMART" id="SM00382">
    <property type="entry name" value="AAA"/>
    <property type="match status" value="1"/>
</dbReference>
<dbReference type="InterPro" id="IPR050304">
    <property type="entry name" value="MT-severing_AAA_ATPase"/>
</dbReference>